<dbReference type="SUPFAM" id="SSF47090">
    <property type="entry name" value="PGBD-like"/>
    <property type="match status" value="1"/>
</dbReference>
<accession>A0AA96J984</accession>
<dbReference type="InterPro" id="IPR002477">
    <property type="entry name" value="Peptidoglycan-bd-like"/>
</dbReference>
<gene>
    <name evidence="2" type="ORF">RN607_12595</name>
</gene>
<dbReference type="RefSeq" id="WP_313542958.1">
    <property type="nucleotide sequence ID" value="NZ_CP134880.1"/>
</dbReference>
<dbReference type="Gene3D" id="1.10.101.10">
    <property type="entry name" value="PGBD-like superfamily/PGBD"/>
    <property type="match status" value="1"/>
</dbReference>
<proteinExistence type="predicted"/>
<evidence type="ECO:0000259" key="1">
    <source>
        <dbReference type="Pfam" id="PF01471"/>
    </source>
</evidence>
<dbReference type="EMBL" id="CP134880">
    <property type="protein sequence ID" value="WNM27027.1"/>
    <property type="molecule type" value="Genomic_DNA"/>
</dbReference>
<protein>
    <submittedName>
        <fullName evidence="2">Peptidoglycan-binding domain-containing protein</fullName>
    </submittedName>
</protein>
<name>A0AA96J984_9MICO</name>
<reference evidence="2" key="1">
    <citation type="submission" date="2023-09" db="EMBL/GenBank/DDBJ databases">
        <title>Demequina sp. a novel bacteria isolated from Capsicum annuum.</title>
        <authorList>
            <person name="Humaira Z."/>
            <person name="Lee J."/>
            <person name="Cho D."/>
        </authorList>
    </citation>
    <scope>NUCLEOTIDE SEQUENCE</scope>
    <source>
        <strain evidence="2">PMTSA13</strain>
    </source>
</reference>
<dbReference type="KEGG" id="dcp:RN607_12595"/>
<organism evidence="2">
    <name type="scientific">Demequina capsici</name>
    <dbReference type="NCBI Taxonomy" id="3075620"/>
    <lineage>
        <taxon>Bacteria</taxon>
        <taxon>Bacillati</taxon>
        <taxon>Actinomycetota</taxon>
        <taxon>Actinomycetes</taxon>
        <taxon>Micrococcales</taxon>
        <taxon>Demequinaceae</taxon>
        <taxon>Demequina</taxon>
    </lineage>
</organism>
<dbReference type="InterPro" id="IPR036366">
    <property type="entry name" value="PGBDSf"/>
</dbReference>
<dbReference type="Proteomes" id="UP001303408">
    <property type="component" value="Chromosome"/>
</dbReference>
<feature type="domain" description="Peptidoglycan binding-like" evidence="1">
    <location>
        <begin position="132"/>
        <end position="166"/>
    </location>
</feature>
<evidence type="ECO:0000313" key="2">
    <source>
        <dbReference type="EMBL" id="WNM27027.1"/>
    </source>
</evidence>
<sequence>MMRSAERAAEPWRRYLAFGALSAVLLVAAGVTVGFVVAPESAPQSLQAAAEVTSAVVTYEQFDDSRQLAFSVVQGESQEIALPRGGTVTSVTCQLGGTLASGDVPMSIDSTPVVALHTDYPLWRTLAAGDKGDDVKAVQAELARLGYSPGTTGTMDTATVKAVKKLLTDRGFVKPDGSLSLESVMWLPATELTVSDCPLTIAQVVAQGDTAVTTGGGIAALNPAAEFDDLAPGARTVTFDDVTAAVNDDGTVTDPALLATLAGSPDYAFAMLQAAAGSAPQMTLTSTLATTLDVAVVPAGALYGVQGAAGCVATDGTGLPVTIVSSRLGSTYVVIDDGSAPATVDLQDASDRTGGVASCS</sequence>
<dbReference type="AlphaFoldDB" id="A0AA96J984"/>
<dbReference type="Pfam" id="PF01471">
    <property type="entry name" value="PG_binding_1"/>
    <property type="match status" value="1"/>
</dbReference>
<dbReference type="InterPro" id="IPR036365">
    <property type="entry name" value="PGBD-like_sf"/>
</dbReference>